<sequence>MAHRFMRQVTAFMVSRRPPLSKGSTDIVLAASKTCRIQLVFRCTIFETNHVGVSKPLITTKTTNETTHFRQLTQEAIPSLQSWRPEGTLVAFFKDHTAAIKDISLSTSQALFATASDDMKV</sequence>
<evidence type="ECO:0000313" key="2">
    <source>
        <dbReference type="Proteomes" id="UP000268162"/>
    </source>
</evidence>
<protein>
    <submittedName>
        <fullName evidence="1">Uncharacterized protein</fullName>
    </submittedName>
</protein>
<organism evidence="1 2">
    <name type="scientific">Dimargaris cristalligena</name>
    <dbReference type="NCBI Taxonomy" id="215637"/>
    <lineage>
        <taxon>Eukaryota</taxon>
        <taxon>Fungi</taxon>
        <taxon>Fungi incertae sedis</taxon>
        <taxon>Zoopagomycota</taxon>
        <taxon>Kickxellomycotina</taxon>
        <taxon>Dimargaritomycetes</taxon>
        <taxon>Dimargaritales</taxon>
        <taxon>Dimargaritaceae</taxon>
        <taxon>Dimargaris</taxon>
    </lineage>
</organism>
<dbReference type="AlphaFoldDB" id="A0A4P9ZQY3"/>
<dbReference type="EMBL" id="ML002975">
    <property type="protein sequence ID" value="RKP35052.1"/>
    <property type="molecule type" value="Genomic_DNA"/>
</dbReference>
<name>A0A4P9ZQY3_9FUNG</name>
<evidence type="ECO:0000313" key="1">
    <source>
        <dbReference type="EMBL" id="RKP35052.1"/>
    </source>
</evidence>
<keyword evidence="2" id="KW-1185">Reference proteome</keyword>
<dbReference type="Proteomes" id="UP000268162">
    <property type="component" value="Unassembled WGS sequence"/>
</dbReference>
<proteinExistence type="predicted"/>
<reference evidence="2" key="1">
    <citation type="journal article" date="2018" name="Nat. Microbiol.">
        <title>Leveraging single-cell genomics to expand the fungal tree of life.</title>
        <authorList>
            <person name="Ahrendt S.R."/>
            <person name="Quandt C.A."/>
            <person name="Ciobanu D."/>
            <person name="Clum A."/>
            <person name="Salamov A."/>
            <person name="Andreopoulos B."/>
            <person name="Cheng J.F."/>
            <person name="Woyke T."/>
            <person name="Pelin A."/>
            <person name="Henrissat B."/>
            <person name="Reynolds N.K."/>
            <person name="Benny G.L."/>
            <person name="Smith M.E."/>
            <person name="James T.Y."/>
            <person name="Grigoriev I.V."/>
        </authorList>
    </citation>
    <scope>NUCLEOTIDE SEQUENCE [LARGE SCALE GENOMIC DNA]</scope>
    <source>
        <strain evidence="2">RSA 468</strain>
    </source>
</reference>
<gene>
    <name evidence="1" type="ORF">BJ085DRAFT_27887</name>
</gene>
<accession>A0A4P9ZQY3</accession>